<dbReference type="RefSeq" id="WP_169840866.1">
    <property type="nucleotide sequence ID" value="NZ_LTAY01000090.1"/>
</dbReference>
<sequence>MKKDITLEDVKEFIRKYGYKYDLEIQEELDKVSKISQEEIEKELKKNEDLYKRLADM</sequence>
<name>A0A1V4SRG5_9CLOT</name>
<evidence type="ECO:0000313" key="1">
    <source>
        <dbReference type="EMBL" id="OPX46470.1"/>
    </source>
</evidence>
<dbReference type="EMBL" id="LTAY01000090">
    <property type="protein sequence ID" value="OPX46470.1"/>
    <property type="molecule type" value="Genomic_DNA"/>
</dbReference>
<proteinExistence type="predicted"/>
<protein>
    <submittedName>
        <fullName evidence="1">Uncharacterized protein</fullName>
    </submittedName>
</protein>
<comment type="caution">
    <text evidence="1">The sequence shown here is derived from an EMBL/GenBank/DDBJ whole genome shotgun (WGS) entry which is preliminary data.</text>
</comment>
<dbReference type="AlphaFoldDB" id="A0A1V4SRG5"/>
<dbReference type="Proteomes" id="UP000191448">
    <property type="component" value="Unassembled WGS sequence"/>
</dbReference>
<reference evidence="1 2" key="1">
    <citation type="submission" date="2016-02" db="EMBL/GenBank/DDBJ databases">
        <title>Genome sequence of Clostridium thermobutyricum DSM 4928.</title>
        <authorList>
            <person name="Poehlein A."/>
            <person name="Daniel R."/>
        </authorList>
    </citation>
    <scope>NUCLEOTIDE SEQUENCE [LARGE SCALE GENOMIC DNA]</scope>
    <source>
        <strain evidence="1 2">DSM 4928</strain>
    </source>
</reference>
<accession>A0A1V4SRG5</accession>
<gene>
    <name evidence="1" type="ORF">CLTHE_28700</name>
</gene>
<organism evidence="1 2">
    <name type="scientific">Clostridium thermobutyricum DSM 4928</name>
    <dbReference type="NCBI Taxonomy" id="1121339"/>
    <lineage>
        <taxon>Bacteria</taxon>
        <taxon>Bacillati</taxon>
        <taxon>Bacillota</taxon>
        <taxon>Clostridia</taxon>
        <taxon>Eubacteriales</taxon>
        <taxon>Clostridiaceae</taxon>
        <taxon>Clostridium</taxon>
    </lineage>
</organism>
<evidence type="ECO:0000313" key="2">
    <source>
        <dbReference type="Proteomes" id="UP000191448"/>
    </source>
</evidence>